<feature type="compositionally biased region" description="Acidic residues" evidence="6">
    <location>
        <begin position="284"/>
        <end position="293"/>
    </location>
</feature>
<dbReference type="PANTHER" id="PTHR23511">
    <property type="entry name" value="SYNAPTIC VESICLE GLYCOPROTEIN 2"/>
    <property type="match status" value="1"/>
</dbReference>
<evidence type="ECO:0000256" key="4">
    <source>
        <dbReference type="ARBA" id="ARBA00022989"/>
    </source>
</evidence>
<feature type="transmembrane region" description="Helical" evidence="7">
    <location>
        <begin position="491"/>
        <end position="512"/>
    </location>
</feature>
<accession>A0AAV7JL65</accession>
<evidence type="ECO:0000259" key="8">
    <source>
        <dbReference type="PROSITE" id="PS50850"/>
    </source>
</evidence>
<keyword evidence="4 7" id="KW-1133">Transmembrane helix</keyword>
<keyword evidence="3 7" id="KW-0812">Transmembrane</keyword>
<evidence type="ECO:0000256" key="3">
    <source>
        <dbReference type="ARBA" id="ARBA00022692"/>
    </source>
</evidence>
<evidence type="ECO:0000256" key="6">
    <source>
        <dbReference type="SAM" id="MobiDB-lite"/>
    </source>
</evidence>
<feature type="transmembrane region" description="Helical" evidence="7">
    <location>
        <begin position="377"/>
        <end position="395"/>
    </location>
</feature>
<dbReference type="Proteomes" id="UP001165289">
    <property type="component" value="Unassembled WGS sequence"/>
</dbReference>
<dbReference type="Gene3D" id="1.20.1250.20">
    <property type="entry name" value="MFS general substrate transporter like domains"/>
    <property type="match status" value="1"/>
</dbReference>
<feature type="transmembrane region" description="Helical" evidence="7">
    <location>
        <begin position="464"/>
        <end position="485"/>
    </location>
</feature>
<dbReference type="PROSITE" id="PS50850">
    <property type="entry name" value="MFS"/>
    <property type="match status" value="1"/>
</dbReference>
<dbReference type="InterPro" id="IPR020846">
    <property type="entry name" value="MFS_dom"/>
</dbReference>
<evidence type="ECO:0000313" key="10">
    <source>
        <dbReference type="Proteomes" id="UP001165289"/>
    </source>
</evidence>
<dbReference type="Pfam" id="PF07690">
    <property type="entry name" value="MFS_1"/>
    <property type="match status" value="2"/>
</dbReference>
<dbReference type="PROSITE" id="PS00216">
    <property type="entry name" value="SUGAR_TRANSPORT_1"/>
    <property type="match status" value="1"/>
</dbReference>
<keyword evidence="5 7" id="KW-0472">Membrane</keyword>
<dbReference type="GO" id="GO:0022857">
    <property type="term" value="F:transmembrane transporter activity"/>
    <property type="evidence" value="ECO:0007669"/>
    <property type="project" value="InterPro"/>
</dbReference>
<organism evidence="9 10">
    <name type="scientific">Oopsacas minuta</name>
    <dbReference type="NCBI Taxonomy" id="111878"/>
    <lineage>
        <taxon>Eukaryota</taxon>
        <taxon>Metazoa</taxon>
        <taxon>Porifera</taxon>
        <taxon>Hexactinellida</taxon>
        <taxon>Hexasterophora</taxon>
        <taxon>Lyssacinosida</taxon>
        <taxon>Leucopsacidae</taxon>
        <taxon>Oopsacas</taxon>
    </lineage>
</organism>
<feature type="transmembrane region" description="Helical" evidence="7">
    <location>
        <begin position="407"/>
        <end position="425"/>
    </location>
</feature>
<evidence type="ECO:0000256" key="1">
    <source>
        <dbReference type="ARBA" id="ARBA00004141"/>
    </source>
</evidence>
<evidence type="ECO:0000256" key="2">
    <source>
        <dbReference type="ARBA" id="ARBA00022448"/>
    </source>
</evidence>
<evidence type="ECO:0000256" key="5">
    <source>
        <dbReference type="ARBA" id="ARBA00023136"/>
    </source>
</evidence>
<feature type="transmembrane region" description="Helical" evidence="7">
    <location>
        <begin position="181"/>
        <end position="203"/>
    </location>
</feature>
<proteinExistence type="predicted"/>
<dbReference type="EMBL" id="JAKMXF010000321">
    <property type="protein sequence ID" value="KAI6649164.1"/>
    <property type="molecule type" value="Genomic_DNA"/>
</dbReference>
<comment type="caution">
    <text evidence="9">The sequence shown here is derived from an EMBL/GenBank/DDBJ whole genome shotgun (WGS) entry which is preliminary data.</text>
</comment>
<feature type="region of interest" description="Disordered" evidence="6">
    <location>
        <begin position="272"/>
        <end position="301"/>
    </location>
</feature>
<protein>
    <submittedName>
        <fullName evidence="9">Synaptic vesicle 2-related protein isoform X1</fullName>
    </submittedName>
</protein>
<feature type="transmembrane region" description="Helical" evidence="7">
    <location>
        <begin position="319"/>
        <end position="340"/>
    </location>
</feature>
<keyword evidence="2" id="KW-0813">Transport</keyword>
<name>A0AAV7JL65_9METZ</name>
<evidence type="ECO:0000313" key="9">
    <source>
        <dbReference type="EMBL" id="KAI6649164.1"/>
    </source>
</evidence>
<feature type="domain" description="Major facilitator superfamily (MFS) profile" evidence="8">
    <location>
        <begin position="58"/>
        <end position="517"/>
    </location>
</feature>
<dbReference type="PANTHER" id="PTHR23511:SF45">
    <property type="entry name" value="SVOP LIKE"/>
    <property type="match status" value="1"/>
</dbReference>
<dbReference type="GO" id="GO:0016020">
    <property type="term" value="C:membrane"/>
    <property type="evidence" value="ECO:0007669"/>
    <property type="project" value="UniProtKB-SubCell"/>
</dbReference>
<feature type="transmembrane region" description="Helical" evidence="7">
    <location>
        <begin position="95"/>
        <end position="113"/>
    </location>
</feature>
<feature type="transmembrane region" description="Helical" evidence="7">
    <location>
        <begin position="209"/>
        <end position="229"/>
    </location>
</feature>
<comment type="subcellular location">
    <subcellularLocation>
        <location evidence="1">Membrane</location>
        <topology evidence="1">Multi-pass membrane protein</topology>
    </subcellularLocation>
</comment>
<keyword evidence="10" id="KW-1185">Reference proteome</keyword>
<reference evidence="9 10" key="1">
    <citation type="journal article" date="2023" name="BMC Biol.">
        <title>The compact genome of the sponge Oopsacas minuta (Hexactinellida) is lacking key metazoan core genes.</title>
        <authorList>
            <person name="Santini S."/>
            <person name="Schenkelaars Q."/>
            <person name="Jourda C."/>
            <person name="Duchesne M."/>
            <person name="Belahbib H."/>
            <person name="Rocher C."/>
            <person name="Selva M."/>
            <person name="Riesgo A."/>
            <person name="Vervoort M."/>
            <person name="Leys S.P."/>
            <person name="Kodjabachian L."/>
            <person name="Le Bivic A."/>
            <person name="Borchiellini C."/>
            <person name="Claverie J.M."/>
            <person name="Renard E."/>
        </authorList>
    </citation>
    <scope>NUCLEOTIDE SEQUENCE [LARGE SCALE GENOMIC DNA]</scope>
    <source>
        <strain evidence="9">SPO-2</strain>
    </source>
</reference>
<feature type="transmembrane region" description="Helical" evidence="7">
    <location>
        <begin position="125"/>
        <end position="143"/>
    </location>
</feature>
<dbReference type="InterPro" id="IPR005829">
    <property type="entry name" value="Sugar_transporter_CS"/>
</dbReference>
<sequence>MTETECQNSVSYSKLREEVLFTPNKPSTPVSPTPGEKLEFTVDEAIEKIGFGMFQLRLSVFSALVWMADAMEMMMLAVLAPAVQCQWSLSTYEEAMITTVVFIGMMLGSPPFGILSDRYGRRRTLWLSSFFVVYFGLMTSLVPTYAWLLVVRFCVGGCISASPQAVTYYSEFLPIRFRSPCIVMLEFAWAVGSCFEALLALLVMDTLGWRYLVGFSAIPILLVLFYFPFVPDSPRYLLASNEPERAYKVLVAAAKQNCRQLPPGQLVAHKRDMSTGEEAPILDTESDETEEDSSAPTAPISLPKIGQRGNFLELFSKEYFLTTLILLIVWFGSGFGYYGAVLVTTELFVYDNHCGITNATNTPNTCKVLTSEDYLEFLVTSIAEFPGLFATLLLSDLIGRKLTMTSEFGLSAVFYFLLLLCTGFNDKIIKTVFLFAIRGCITGAFQAAYVYTPEAYPTRIRASALALCSTMARVGAIITPFIATVLLKENFYATIFVYAGVAIASAVASFLLPFETKGRNLGDEGKKRFLC</sequence>
<feature type="transmembrane region" description="Helical" evidence="7">
    <location>
        <begin position="58"/>
        <end position="83"/>
    </location>
</feature>
<gene>
    <name evidence="9" type="ORF">LOD99_11533</name>
</gene>
<dbReference type="SUPFAM" id="SSF103473">
    <property type="entry name" value="MFS general substrate transporter"/>
    <property type="match status" value="1"/>
</dbReference>
<dbReference type="InterPro" id="IPR036259">
    <property type="entry name" value="MFS_trans_sf"/>
</dbReference>
<dbReference type="InterPro" id="IPR011701">
    <property type="entry name" value="MFS"/>
</dbReference>
<evidence type="ECO:0000256" key="7">
    <source>
        <dbReference type="SAM" id="Phobius"/>
    </source>
</evidence>
<dbReference type="AlphaFoldDB" id="A0AAV7JL65"/>